<accession>A0A2H1WNC7</accession>
<gene>
    <name evidence="1" type="ORF">SFRICE_034794</name>
</gene>
<dbReference type="AlphaFoldDB" id="A0A2H1WNC7"/>
<reference evidence="1" key="1">
    <citation type="submission" date="2016-07" db="EMBL/GenBank/DDBJ databases">
        <authorList>
            <person name="Bretaudeau A."/>
        </authorList>
    </citation>
    <scope>NUCLEOTIDE SEQUENCE</scope>
    <source>
        <strain evidence="1">Rice</strain>
        <tissue evidence="1">Whole body</tissue>
    </source>
</reference>
<name>A0A2H1WNC7_SPOFR</name>
<dbReference type="EMBL" id="ODYU01009864">
    <property type="protein sequence ID" value="SOQ54569.1"/>
    <property type="molecule type" value="Genomic_DNA"/>
</dbReference>
<sequence length="192" mass="21481">MELGECEVLFHQRCAMLRCCGCVWLPPIIFISRHSLVLLETGEYCTKDGVAGICTNLNRCQTAIQDIRNRKNPKPVNEQTNHLMVSHRRCPWTLETPEALQIDCLVGRVVASATAEQGLSGLIAGPGKVLLGFFRSFENFSVIARNLELCAVYGNRLTPYYMGRITQMVNSRCTLYSGITCRNVHLCLTLRG</sequence>
<protein>
    <submittedName>
        <fullName evidence="1">SFRICE_034794</fullName>
    </submittedName>
</protein>
<evidence type="ECO:0000313" key="1">
    <source>
        <dbReference type="EMBL" id="SOQ54569.1"/>
    </source>
</evidence>
<proteinExistence type="predicted"/>
<organism evidence="1">
    <name type="scientific">Spodoptera frugiperda</name>
    <name type="common">Fall armyworm</name>
    <dbReference type="NCBI Taxonomy" id="7108"/>
    <lineage>
        <taxon>Eukaryota</taxon>
        <taxon>Metazoa</taxon>
        <taxon>Ecdysozoa</taxon>
        <taxon>Arthropoda</taxon>
        <taxon>Hexapoda</taxon>
        <taxon>Insecta</taxon>
        <taxon>Pterygota</taxon>
        <taxon>Neoptera</taxon>
        <taxon>Endopterygota</taxon>
        <taxon>Lepidoptera</taxon>
        <taxon>Glossata</taxon>
        <taxon>Ditrysia</taxon>
        <taxon>Noctuoidea</taxon>
        <taxon>Noctuidae</taxon>
        <taxon>Amphipyrinae</taxon>
        <taxon>Spodoptera</taxon>
    </lineage>
</organism>